<keyword evidence="10" id="KW-0812">Transmembrane</keyword>
<dbReference type="InterPro" id="IPR001579">
    <property type="entry name" value="Glyco_hydro_18_chit_AS"/>
</dbReference>
<dbReference type="InterPro" id="IPR011583">
    <property type="entry name" value="Chitinase_II/V-like_cat"/>
</dbReference>
<dbReference type="GO" id="GO:0004568">
    <property type="term" value="F:chitinase activity"/>
    <property type="evidence" value="ECO:0007669"/>
    <property type="project" value="UniProtKB-ARBA"/>
</dbReference>
<comment type="similarity">
    <text evidence="1">Belongs to the AAA ATPase family. RarA/MGS1/WRNIP1 subfamily.</text>
</comment>
<dbReference type="Gene3D" id="3.40.50.300">
    <property type="entry name" value="P-loop containing nucleotide triphosphate hydrolases"/>
    <property type="match status" value="1"/>
</dbReference>
<evidence type="ECO:0000256" key="7">
    <source>
        <dbReference type="ARBA" id="ARBA00023295"/>
    </source>
</evidence>
<dbReference type="InterPro" id="IPR003959">
    <property type="entry name" value="ATPase_AAA_core"/>
</dbReference>
<dbReference type="EMBL" id="WJQU01000003">
    <property type="protein sequence ID" value="KAJ6639122.1"/>
    <property type="molecule type" value="Genomic_DNA"/>
</dbReference>
<dbReference type="Proteomes" id="UP001151699">
    <property type="component" value="Chromosome X"/>
</dbReference>
<dbReference type="GO" id="GO:0000731">
    <property type="term" value="P:DNA synthesis involved in DNA repair"/>
    <property type="evidence" value="ECO:0007669"/>
    <property type="project" value="TreeGrafter"/>
</dbReference>
<dbReference type="OrthoDB" id="10265467at2759"/>
<dbReference type="InterPro" id="IPR003593">
    <property type="entry name" value="AAA+_ATPase"/>
</dbReference>
<dbReference type="Pfam" id="PF16193">
    <property type="entry name" value="AAA_assoc_2"/>
    <property type="match status" value="1"/>
</dbReference>
<dbReference type="SUPFAM" id="SSF48019">
    <property type="entry name" value="post-AAA+ oligomerization domain-like"/>
    <property type="match status" value="1"/>
</dbReference>
<dbReference type="GO" id="GO:0006032">
    <property type="term" value="P:chitin catabolic process"/>
    <property type="evidence" value="ECO:0007669"/>
    <property type="project" value="UniProtKB-ARBA"/>
</dbReference>
<dbReference type="InterPro" id="IPR032423">
    <property type="entry name" value="AAA_assoc_2"/>
</dbReference>
<keyword evidence="10" id="KW-1133">Transmembrane helix</keyword>
<dbReference type="CDD" id="cd00009">
    <property type="entry name" value="AAA"/>
    <property type="match status" value="1"/>
</dbReference>
<reference evidence="12" key="1">
    <citation type="submission" date="2022-07" db="EMBL/GenBank/DDBJ databases">
        <authorList>
            <person name="Trinca V."/>
            <person name="Uliana J.V.C."/>
            <person name="Torres T.T."/>
            <person name="Ward R.J."/>
            <person name="Monesi N."/>
        </authorList>
    </citation>
    <scope>NUCLEOTIDE SEQUENCE</scope>
    <source>
        <strain evidence="12">HSMRA1968</strain>
        <tissue evidence="12">Whole embryos</tissue>
    </source>
</reference>
<evidence type="ECO:0000313" key="13">
    <source>
        <dbReference type="Proteomes" id="UP001151699"/>
    </source>
</evidence>
<dbReference type="SMART" id="SM00382">
    <property type="entry name" value="AAA"/>
    <property type="match status" value="1"/>
</dbReference>
<dbReference type="Gene3D" id="1.20.272.10">
    <property type="match status" value="1"/>
</dbReference>
<dbReference type="GO" id="GO:0005524">
    <property type="term" value="F:ATP binding"/>
    <property type="evidence" value="ECO:0007669"/>
    <property type="project" value="UniProtKB-KW"/>
</dbReference>
<evidence type="ECO:0000256" key="9">
    <source>
        <dbReference type="SAM" id="MobiDB-lite"/>
    </source>
</evidence>
<dbReference type="SUPFAM" id="SSF51445">
    <property type="entry name" value="(Trans)glycosidases"/>
    <property type="match status" value="1"/>
</dbReference>
<evidence type="ECO:0000256" key="4">
    <source>
        <dbReference type="ARBA" id="ARBA00022741"/>
    </source>
</evidence>
<dbReference type="GO" id="GO:0008047">
    <property type="term" value="F:enzyme activator activity"/>
    <property type="evidence" value="ECO:0007669"/>
    <property type="project" value="TreeGrafter"/>
</dbReference>
<keyword evidence="5 8" id="KW-0378">Hydrolase</keyword>
<keyword evidence="13" id="KW-1185">Reference proteome</keyword>
<evidence type="ECO:0000256" key="8">
    <source>
        <dbReference type="RuleBase" id="RU000489"/>
    </source>
</evidence>
<keyword evidence="4" id="KW-0547">Nucleotide-binding</keyword>
<dbReference type="FunFam" id="1.20.272.10:FF:000001">
    <property type="entry name" value="Putative AAA family ATPase"/>
    <property type="match status" value="1"/>
</dbReference>
<proteinExistence type="inferred from homology"/>
<dbReference type="GO" id="GO:0006261">
    <property type="term" value="P:DNA-templated DNA replication"/>
    <property type="evidence" value="ECO:0007669"/>
    <property type="project" value="TreeGrafter"/>
</dbReference>
<dbReference type="GO" id="GO:0017116">
    <property type="term" value="F:single-stranded DNA helicase activity"/>
    <property type="evidence" value="ECO:0007669"/>
    <property type="project" value="TreeGrafter"/>
</dbReference>
<feature type="non-terminal residue" evidence="12">
    <location>
        <position position="965"/>
    </location>
</feature>
<evidence type="ECO:0000259" key="11">
    <source>
        <dbReference type="PROSITE" id="PS51910"/>
    </source>
</evidence>
<dbReference type="GO" id="GO:0005975">
    <property type="term" value="P:carbohydrate metabolic process"/>
    <property type="evidence" value="ECO:0007669"/>
    <property type="project" value="InterPro"/>
</dbReference>
<dbReference type="Gene3D" id="1.10.8.60">
    <property type="match status" value="1"/>
</dbReference>
<dbReference type="GO" id="GO:0016887">
    <property type="term" value="F:ATP hydrolysis activity"/>
    <property type="evidence" value="ECO:0007669"/>
    <property type="project" value="InterPro"/>
</dbReference>
<keyword evidence="6" id="KW-0067">ATP-binding</keyword>
<dbReference type="Pfam" id="PF00004">
    <property type="entry name" value="AAA"/>
    <property type="match status" value="1"/>
</dbReference>
<accession>A0A9Q0RZY2</accession>
<dbReference type="SMART" id="SM00636">
    <property type="entry name" value="Glyco_18"/>
    <property type="match status" value="1"/>
</dbReference>
<dbReference type="PROSITE" id="PS01095">
    <property type="entry name" value="GH18_1"/>
    <property type="match status" value="1"/>
</dbReference>
<dbReference type="FunFam" id="3.40.50.300:FF:000137">
    <property type="entry name" value="Replication-associated recombination protein A"/>
    <property type="match status" value="1"/>
</dbReference>
<evidence type="ECO:0000256" key="5">
    <source>
        <dbReference type="ARBA" id="ARBA00022801"/>
    </source>
</evidence>
<name>A0A9Q0RZY2_9DIPT</name>
<dbReference type="GO" id="GO:0008061">
    <property type="term" value="F:chitin binding"/>
    <property type="evidence" value="ECO:0007669"/>
    <property type="project" value="InterPro"/>
</dbReference>
<keyword evidence="3" id="KW-0732">Signal</keyword>
<keyword evidence="10" id="KW-0472">Membrane</keyword>
<protein>
    <submittedName>
        <fullName evidence="12">ATPase WRNIP1</fullName>
    </submittedName>
</protein>
<dbReference type="PANTHER" id="PTHR13779">
    <property type="entry name" value="WERNER HELICASE-INTERACTING PROTEIN 1 FAMILY MEMBER"/>
    <property type="match status" value="1"/>
</dbReference>
<dbReference type="CDD" id="cd18139">
    <property type="entry name" value="HLD_clamp_RarA"/>
    <property type="match status" value="1"/>
</dbReference>
<dbReference type="AlphaFoldDB" id="A0A9Q0RZY2"/>
<dbReference type="Gene3D" id="1.10.3710.10">
    <property type="entry name" value="DNA polymerase III clamp loader subunits, C-terminal domain"/>
    <property type="match status" value="1"/>
</dbReference>
<dbReference type="InterPro" id="IPR001223">
    <property type="entry name" value="Glyco_hydro18_cat"/>
</dbReference>
<dbReference type="InterPro" id="IPR017853">
    <property type="entry name" value="GH"/>
</dbReference>
<dbReference type="PANTHER" id="PTHR13779:SF7">
    <property type="entry name" value="ATPASE WRNIP1"/>
    <property type="match status" value="1"/>
</dbReference>
<dbReference type="InterPro" id="IPR008921">
    <property type="entry name" value="DNA_pol3_clamp-load_cplx_C"/>
</dbReference>
<evidence type="ECO:0000256" key="6">
    <source>
        <dbReference type="ARBA" id="ARBA00022840"/>
    </source>
</evidence>
<dbReference type="GO" id="GO:0005634">
    <property type="term" value="C:nucleus"/>
    <property type="evidence" value="ECO:0007669"/>
    <property type="project" value="TreeGrafter"/>
</dbReference>
<feature type="region of interest" description="Disordered" evidence="9">
    <location>
        <begin position="39"/>
        <end position="84"/>
    </location>
</feature>
<evidence type="ECO:0000256" key="2">
    <source>
        <dbReference type="ARBA" id="ARBA00022705"/>
    </source>
</evidence>
<organism evidence="12 13">
    <name type="scientific">Pseudolycoriella hygida</name>
    <dbReference type="NCBI Taxonomy" id="35572"/>
    <lineage>
        <taxon>Eukaryota</taxon>
        <taxon>Metazoa</taxon>
        <taxon>Ecdysozoa</taxon>
        <taxon>Arthropoda</taxon>
        <taxon>Hexapoda</taxon>
        <taxon>Insecta</taxon>
        <taxon>Pterygota</taxon>
        <taxon>Neoptera</taxon>
        <taxon>Endopterygota</taxon>
        <taxon>Diptera</taxon>
        <taxon>Nematocera</taxon>
        <taxon>Sciaroidea</taxon>
        <taxon>Sciaridae</taxon>
        <taxon>Pseudolycoriella</taxon>
    </lineage>
</organism>
<dbReference type="Pfam" id="PF12002">
    <property type="entry name" value="MgsA_C"/>
    <property type="match status" value="1"/>
</dbReference>
<dbReference type="GO" id="GO:0003677">
    <property type="term" value="F:DNA binding"/>
    <property type="evidence" value="ECO:0007669"/>
    <property type="project" value="InterPro"/>
</dbReference>
<keyword evidence="7 8" id="KW-0326">Glycosidase</keyword>
<sequence length="965" mass="108367">MNTSDSKSVCPICCKPFPSETIEVHVNRCIFLNTREANETAHNGESSTKESKRSFSVFQSNSPGGGKKPKVDVNSKKKTGTTISGRTTTWLRNVPTVDVSDDDEETPQISTSPVRKGAASLKNVDINSSIPLAEKMRPDTIEDYVGQDHIIGKNTILRQVLDKNEVPSMILWGPPGCGKTTLAHIIAKQCKTTDNSRFVKLSATMVGVNDVKEVIKVAVNERKFKRKTILFMDEIHRFNKLQQDIFLPHVESGAITLIGATTENPSFSLNSALLSRCRVIILEKIESNSMYQILCRSLKTFEAVIHEGSKEPPKIADIGFIPKVVVEADSIRWLADMCDGDARIALNSLQLAMQSILDQNNCETKFDLKVVTLDAIKDGIKKSHLLYDRKGDQHYDMISALHKSIRASDDNAALYWCTRMMLGGEDPRYICRRLVRAASEDIGLADPHAVSIALSSLNAVQLVGMPEADVIIAQCAIYLARAPKSTEAYVGLTRCKKDINECKGPLPSVPLHLRNAPTKLMKEMGCGKGYNLLHKDISGLTDMSATQTKYELLKDDTIRQRHTYIQICLLAALCALSSIAVFVTWTAIYRKHINIPPKLNSKTGLHISIPIILSDFCSDLDIPEWMQQRSIEYAKHYHDASMYIPRVHNFSNSSKLEVKQLGNERIYPSKYGNFLSAEPTTNFKLVCYYTSPTSSSLPWTLYPKNIDAQLCTHLNVGIVPVVGNILVIDDTLNEMFQQTKQLKDLKVLIWVGGFGNDGFVEMVRTHANRKQFIQSLKQHLELYRLDGVDLDWEFPTSSNRERQHFSQLLHEIRREYQREHKTYLLSVAVAAPEGIAFFAYDIGELNNYADYVNIMTYDYHFYSPNTPFTGLNSPLHKRHNENSMLSLLNINASVNYYISQGLDKRKIVIGLPTYGHSFQLVNAFNTKIGSPALGFGSVVYSTWRPVHHIYLLAMNGYHTKMKGVS</sequence>
<dbReference type="PROSITE" id="PS51910">
    <property type="entry name" value="GH18_2"/>
    <property type="match status" value="1"/>
</dbReference>
<evidence type="ECO:0000256" key="1">
    <source>
        <dbReference type="ARBA" id="ARBA00008959"/>
    </source>
</evidence>
<dbReference type="Gene3D" id="3.20.20.80">
    <property type="entry name" value="Glycosidases"/>
    <property type="match status" value="1"/>
</dbReference>
<evidence type="ECO:0000256" key="10">
    <source>
        <dbReference type="SAM" id="Phobius"/>
    </source>
</evidence>
<gene>
    <name evidence="12" type="primary">Wrnip1</name>
    <name evidence="12" type="ORF">Bhyg_11861</name>
</gene>
<feature type="transmembrane region" description="Helical" evidence="10">
    <location>
        <begin position="564"/>
        <end position="588"/>
    </location>
</feature>
<dbReference type="Pfam" id="PF00704">
    <property type="entry name" value="Glyco_hydro_18"/>
    <property type="match status" value="1"/>
</dbReference>
<comment type="caution">
    <text evidence="12">The sequence shown here is derived from an EMBL/GenBank/DDBJ whole genome shotgun (WGS) entry which is preliminary data.</text>
</comment>
<dbReference type="SUPFAM" id="SSF52540">
    <property type="entry name" value="P-loop containing nucleoside triphosphate hydrolases"/>
    <property type="match status" value="1"/>
</dbReference>
<feature type="domain" description="GH18" evidence="11">
    <location>
        <begin position="683"/>
        <end position="965"/>
    </location>
</feature>
<evidence type="ECO:0000256" key="3">
    <source>
        <dbReference type="ARBA" id="ARBA00022729"/>
    </source>
</evidence>
<dbReference type="InterPro" id="IPR021886">
    <property type="entry name" value="MgsA_C"/>
</dbReference>
<evidence type="ECO:0000313" key="12">
    <source>
        <dbReference type="EMBL" id="KAJ6639122.1"/>
    </source>
</evidence>
<dbReference type="InterPro" id="IPR027417">
    <property type="entry name" value="P-loop_NTPase"/>
</dbReference>
<dbReference type="InterPro" id="IPR051314">
    <property type="entry name" value="AAA_ATPase_RarA/MGS1/WRNIP1"/>
</dbReference>
<keyword evidence="2" id="KW-0235">DNA replication</keyword>